<evidence type="ECO:0000256" key="6">
    <source>
        <dbReference type="ARBA" id="ARBA00023136"/>
    </source>
</evidence>
<dbReference type="OrthoDB" id="6881322at2"/>
<dbReference type="GO" id="GO:0044877">
    <property type="term" value="F:protein-containing complex binding"/>
    <property type="evidence" value="ECO:0007669"/>
    <property type="project" value="TreeGrafter"/>
</dbReference>
<dbReference type="CDD" id="cd00038">
    <property type="entry name" value="CAP_ED"/>
    <property type="match status" value="1"/>
</dbReference>
<feature type="domain" description="Cyclic nucleotide-binding" evidence="9">
    <location>
        <begin position="49"/>
        <end position="168"/>
    </location>
</feature>
<evidence type="ECO:0000256" key="5">
    <source>
        <dbReference type="ARBA" id="ARBA00023065"/>
    </source>
</evidence>
<evidence type="ECO:0000256" key="3">
    <source>
        <dbReference type="ARBA" id="ARBA00022692"/>
    </source>
</evidence>
<evidence type="ECO:0000256" key="2">
    <source>
        <dbReference type="ARBA" id="ARBA00022448"/>
    </source>
</evidence>
<dbReference type="EMBL" id="LNYY01000008">
    <property type="protein sequence ID" value="KTD70744.1"/>
    <property type="molecule type" value="Genomic_DNA"/>
</dbReference>
<dbReference type="RefSeq" id="WP_058509544.1">
    <property type="nucleotide sequence ID" value="NZ_LNYY01000008.1"/>
</dbReference>
<keyword evidence="7" id="KW-1071">Ligand-gated ion channel</keyword>
<protein>
    <submittedName>
        <fullName evidence="10">Cyclic nucleotide-binding protein</fullName>
    </submittedName>
</protein>
<dbReference type="InterPro" id="IPR018490">
    <property type="entry name" value="cNMP-bd_dom_sf"/>
</dbReference>
<dbReference type="InterPro" id="IPR018488">
    <property type="entry name" value="cNMP-bd_CS"/>
</dbReference>
<reference evidence="10 11" key="1">
    <citation type="submission" date="2015-11" db="EMBL/GenBank/DDBJ databases">
        <title>Genomic analysis of 38 Legionella species identifies large and diverse effector repertoires.</title>
        <authorList>
            <person name="Burstein D."/>
            <person name="Amaro F."/>
            <person name="Zusman T."/>
            <person name="Lifshitz Z."/>
            <person name="Cohen O."/>
            <person name="Gilbert J.A."/>
            <person name="Pupko T."/>
            <person name="Shuman H.A."/>
            <person name="Segal G."/>
        </authorList>
    </citation>
    <scope>NUCLEOTIDE SEQUENCE [LARGE SCALE GENOMIC DNA]</scope>
    <source>
        <strain evidence="10 11">IMVS3376</strain>
    </source>
</reference>
<dbReference type="STRING" id="947033.Lste_0522"/>
<organism evidence="10 11">
    <name type="scientific">Legionella steelei</name>
    <dbReference type="NCBI Taxonomy" id="947033"/>
    <lineage>
        <taxon>Bacteria</taxon>
        <taxon>Pseudomonadati</taxon>
        <taxon>Pseudomonadota</taxon>
        <taxon>Gammaproteobacteria</taxon>
        <taxon>Legionellales</taxon>
        <taxon>Legionellaceae</taxon>
        <taxon>Legionella</taxon>
    </lineage>
</organism>
<proteinExistence type="predicted"/>
<dbReference type="SMART" id="SM00100">
    <property type="entry name" value="cNMP"/>
    <property type="match status" value="1"/>
</dbReference>
<dbReference type="InterPro" id="IPR014710">
    <property type="entry name" value="RmlC-like_jellyroll"/>
</dbReference>
<accession>A0A0W0ZP34</accession>
<keyword evidence="4" id="KW-1133">Transmembrane helix</keyword>
<dbReference type="PANTHER" id="PTHR45638:SF11">
    <property type="entry name" value="CYCLIC NUCLEOTIDE-GATED CATION CHANNEL SUBUNIT A"/>
    <property type="match status" value="1"/>
</dbReference>
<dbReference type="Proteomes" id="UP000054926">
    <property type="component" value="Unassembled WGS sequence"/>
</dbReference>
<keyword evidence="6" id="KW-0472">Membrane</keyword>
<keyword evidence="11" id="KW-1185">Reference proteome</keyword>
<gene>
    <name evidence="10" type="ORF">Lste_0522</name>
</gene>
<keyword evidence="3" id="KW-0812">Transmembrane</keyword>
<evidence type="ECO:0000256" key="8">
    <source>
        <dbReference type="ARBA" id="ARBA00023303"/>
    </source>
</evidence>
<dbReference type="InterPro" id="IPR050866">
    <property type="entry name" value="CNG_cation_channel"/>
</dbReference>
<dbReference type="InterPro" id="IPR000595">
    <property type="entry name" value="cNMP-bd_dom"/>
</dbReference>
<keyword evidence="2" id="KW-0813">Transport</keyword>
<sequence length="171" mass="19902">MNQVQQGLLPPTLAEKITQEYLLQIRHLSKQHPEKLKLDPHNLLRQIRFFKDSSKAEIEAAIQLLKEHHAPPEEIVIRQGDTGDSLYLIMRGVIRVIREDDNQNIEVATLMAGDFFGELALLHHIKRTATCKAITPCILYILTKNDFEILIKRFPNMQKIIFEEARKREEK</sequence>
<evidence type="ECO:0000313" key="11">
    <source>
        <dbReference type="Proteomes" id="UP000054926"/>
    </source>
</evidence>
<comment type="subcellular location">
    <subcellularLocation>
        <location evidence="1">Membrane</location>
        <topology evidence="1">Multi-pass membrane protein</topology>
    </subcellularLocation>
</comment>
<dbReference type="AlphaFoldDB" id="A0A0W0ZP34"/>
<dbReference type="Pfam" id="PF00027">
    <property type="entry name" value="cNMP_binding"/>
    <property type="match status" value="1"/>
</dbReference>
<dbReference type="PROSITE" id="PS50042">
    <property type="entry name" value="CNMP_BINDING_3"/>
    <property type="match status" value="1"/>
</dbReference>
<evidence type="ECO:0000313" key="10">
    <source>
        <dbReference type="EMBL" id="KTD70744.1"/>
    </source>
</evidence>
<dbReference type="PRINTS" id="PR00103">
    <property type="entry name" value="CAMPKINASE"/>
</dbReference>
<keyword evidence="5" id="KW-0406">Ion transport</keyword>
<comment type="caution">
    <text evidence="10">The sequence shown here is derived from an EMBL/GenBank/DDBJ whole genome shotgun (WGS) entry which is preliminary data.</text>
</comment>
<keyword evidence="8" id="KW-0407">Ion channel</keyword>
<dbReference type="Gene3D" id="2.60.120.10">
    <property type="entry name" value="Jelly Rolls"/>
    <property type="match status" value="1"/>
</dbReference>
<dbReference type="PROSITE" id="PS00888">
    <property type="entry name" value="CNMP_BINDING_1"/>
    <property type="match status" value="1"/>
</dbReference>
<dbReference type="GO" id="GO:0016020">
    <property type="term" value="C:membrane"/>
    <property type="evidence" value="ECO:0007669"/>
    <property type="project" value="UniProtKB-SubCell"/>
</dbReference>
<evidence type="ECO:0000256" key="7">
    <source>
        <dbReference type="ARBA" id="ARBA00023286"/>
    </source>
</evidence>
<dbReference type="SUPFAM" id="SSF51206">
    <property type="entry name" value="cAMP-binding domain-like"/>
    <property type="match status" value="1"/>
</dbReference>
<evidence type="ECO:0000259" key="9">
    <source>
        <dbReference type="PROSITE" id="PS50042"/>
    </source>
</evidence>
<dbReference type="PATRIC" id="fig|947033.5.peg.559"/>
<dbReference type="PANTHER" id="PTHR45638">
    <property type="entry name" value="CYCLIC NUCLEOTIDE-GATED CATION CHANNEL SUBUNIT A"/>
    <property type="match status" value="1"/>
</dbReference>
<name>A0A0W0ZP34_9GAMM</name>
<evidence type="ECO:0000256" key="4">
    <source>
        <dbReference type="ARBA" id="ARBA00022989"/>
    </source>
</evidence>
<dbReference type="GO" id="GO:0005221">
    <property type="term" value="F:intracellularly cyclic nucleotide-activated monoatomic cation channel activity"/>
    <property type="evidence" value="ECO:0007669"/>
    <property type="project" value="InterPro"/>
</dbReference>
<evidence type="ECO:0000256" key="1">
    <source>
        <dbReference type="ARBA" id="ARBA00004141"/>
    </source>
</evidence>